<accession>A0ABN8J357</accession>
<feature type="non-terminal residue" evidence="2">
    <location>
        <position position="94"/>
    </location>
</feature>
<evidence type="ECO:0000256" key="1">
    <source>
        <dbReference type="SAM" id="MobiDB-lite"/>
    </source>
</evidence>
<evidence type="ECO:0000313" key="2">
    <source>
        <dbReference type="EMBL" id="CAH2074869.1"/>
    </source>
</evidence>
<organism evidence="2 3">
    <name type="scientific">Iphiclides podalirius</name>
    <name type="common">scarce swallowtail</name>
    <dbReference type="NCBI Taxonomy" id="110791"/>
    <lineage>
        <taxon>Eukaryota</taxon>
        <taxon>Metazoa</taxon>
        <taxon>Ecdysozoa</taxon>
        <taxon>Arthropoda</taxon>
        <taxon>Hexapoda</taxon>
        <taxon>Insecta</taxon>
        <taxon>Pterygota</taxon>
        <taxon>Neoptera</taxon>
        <taxon>Endopterygota</taxon>
        <taxon>Lepidoptera</taxon>
        <taxon>Glossata</taxon>
        <taxon>Ditrysia</taxon>
        <taxon>Papilionoidea</taxon>
        <taxon>Papilionidae</taxon>
        <taxon>Papilioninae</taxon>
        <taxon>Iphiclides</taxon>
    </lineage>
</organism>
<sequence>MACKVEGTGECGPGQWAESDPGSGVGWRHAMRVLAWRYKAARAAARPLRRQRRAVDTRRARRPYRPHCLRRNAGPREERLCPQGAREGRHRKGC</sequence>
<reference evidence="2" key="1">
    <citation type="submission" date="2022-03" db="EMBL/GenBank/DDBJ databases">
        <authorList>
            <person name="Martin H S."/>
        </authorList>
    </citation>
    <scope>NUCLEOTIDE SEQUENCE</scope>
</reference>
<name>A0ABN8J357_9NEOP</name>
<feature type="region of interest" description="Disordered" evidence="1">
    <location>
        <begin position="1"/>
        <end position="25"/>
    </location>
</feature>
<evidence type="ECO:0000313" key="3">
    <source>
        <dbReference type="Proteomes" id="UP000837857"/>
    </source>
</evidence>
<dbReference type="Proteomes" id="UP000837857">
    <property type="component" value="Chromosome 8"/>
</dbReference>
<feature type="compositionally biased region" description="Basic residues" evidence="1">
    <location>
        <begin position="59"/>
        <end position="70"/>
    </location>
</feature>
<keyword evidence="3" id="KW-1185">Reference proteome</keyword>
<dbReference type="EMBL" id="OW152820">
    <property type="protein sequence ID" value="CAH2074869.1"/>
    <property type="molecule type" value="Genomic_DNA"/>
</dbReference>
<feature type="region of interest" description="Disordered" evidence="1">
    <location>
        <begin position="47"/>
        <end position="94"/>
    </location>
</feature>
<gene>
    <name evidence="2" type="ORF">IPOD504_LOCUS16286</name>
</gene>
<protein>
    <submittedName>
        <fullName evidence="2">Uncharacterized protein</fullName>
    </submittedName>
</protein>
<proteinExistence type="predicted"/>